<evidence type="ECO:0000256" key="1">
    <source>
        <dbReference type="ARBA" id="ARBA00022737"/>
    </source>
</evidence>
<dbReference type="PANTHER" id="PTHR24173">
    <property type="entry name" value="ANKYRIN REPEAT CONTAINING"/>
    <property type="match status" value="1"/>
</dbReference>
<gene>
    <name evidence="5" type="primary">NRARP</name>
</gene>
<evidence type="ECO:0000256" key="2">
    <source>
        <dbReference type="ARBA" id="ARBA00023043"/>
    </source>
</evidence>
<dbReference type="PANTHER" id="PTHR24173:SF74">
    <property type="entry name" value="ANKYRIN REPEAT DOMAIN-CONTAINING PROTEIN 16"/>
    <property type="match status" value="1"/>
</dbReference>
<evidence type="ECO:0000313" key="5">
    <source>
        <dbReference type="RefSeq" id="XP_032814702.1"/>
    </source>
</evidence>
<dbReference type="KEGG" id="pmrn:116944909"/>
<dbReference type="SMART" id="SM00248">
    <property type="entry name" value="ANK"/>
    <property type="match status" value="2"/>
</dbReference>
<name>A0AAJ7WYQ3_PETMA</name>
<dbReference type="RefSeq" id="XP_032814702.1">
    <property type="nucleotide sequence ID" value="XM_032958811.1"/>
</dbReference>
<dbReference type="PROSITE" id="PS50297">
    <property type="entry name" value="ANK_REP_REGION"/>
    <property type="match status" value="2"/>
</dbReference>
<dbReference type="Proteomes" id="UP001318040">
    <property type="component" value="Chromosome 22"/>
</dbReference>
<dbReference type="AlphaFoldDB" id="A0AAJ7WYQ3"/>
<dbReference type="PROSITE" id="PS50088">
    <property type="entry name" value="ANK_REPEAT"/>
    <property type="match status" value="2"/>
</dbReference>
<dbReference type="Gene3D" id="1.25.40.20">
    <property type="entry name" value="Ankyrin repeat-containing domain"/>
    <property type="match status" value="1"/>
</dbReference>
<dbReference type="Pfam" id="PF12796">
    <property type="entry name" value="Ank_2"/>
    <property type="match status" value="1"/>
</dbReference>
<proteinExistence type="predicted"/>
<evidence type="ECO:0000313" key="4">
    <source>
        <dbReference type="Proteomes" id="UP001318040"/>
    </source>
</evidence>
<reference evidence="5" key="1">
    <citation type="submission" date="2025-08" db="UniProtKB">
        <authorList>
            <consortium name="RefSeq"/>
        </authorList>
    </citation>
    <scope>IDENTIFICATION</scope>
    <source>
        <tissue evidence="5">Sperm</tissue>
    </source>
</reference>
<keyword evidence="1" id="KW-0677">Repeat</keyword>
<feature type="repeat" description="ANK" evidence="3">
    <location>
        <begin position="52"/>
        <end position="84"/>
    </location>
</feature>
<dbReference type="CTD" id="441478"/>
<dbReference type="SUPFAM" id="SSF48403">
    <property type="entry name" value="Ankyrin repeat"/>
    <property type="match status" value="1"/>
</dbReference>
<organism evidence="4 5">
    <name type="scientific">Petromyzon marinus</name>
    <name type="common">Sea lamprey</name>
    <dbReference type="NCBI Taxonomy" id="7757"/>
    <lineage>
        <taxon>Eukaryota</taxon>
        <taxon>Metazoa</taxon>
        <taxon>Chordata</taxon>
        <taxon>Craniata</taxon>
        <taxon>Vertebrata</taxon>
        <taxon>Cyclostomata</taxon>
        <taxon>Hyperoartia</taxon>
        <taxon>Petromyzontiformes</taxon>
        <taxon>Petromyzontidae</taxon>
        <taxon>Petromyzon</taxon>
    </lineage>
</organism>
<sequence length="113" mass="12260">MSQAEVPSCSSSSYQHIFQEAVSRGDTSKLQALLQDATAGEQFNVNSFFGPEGQTALHRSVIAGNLELVKLLVQFGADPRLATRDGWSALHIAAFGGHQDIVLYLINSGTRRR</sequence>
<accession>A0AAJ7WYQ3</accession>
<feature type="repeat" description="ANK" evidence="3">
    <location>
        <begin position="85"/>
        <end position="113"/>
    </location>
</feature>
<protein>
    <submittedName>
        <fullName evidence="5">LOW QUALITY PROTEIN: notch-regulated ankyrin repeat-containing protein</fullName>
    </submittedName>
</protein>
<keyword evidence="4" id="KW-1185">Reference proteome</keyword>
<dbReference type="GeneID" id="116944909"/>
<dbReference type="InterPro" id="IPR002110">
    <property type="entry name" value="Ankyrin_rpt"/>
</dbReference>
<evidence type="ECO:0000256" key="3">
    <source>
        <dbReference type="PROSITE-ProRule" id="PRU00023"/>
    </source>
</evidence>
<keyword evidence="2 3" id="KW-0040">ANK repeat</keyword>
<dbReference type="InterPro" id="IPR036770">
    <property type="entry name" value="Ankyrin_rpt-contain_sf"/>
</dbReference>